<keyword evidence="3" id="KW-1185">Reference proteome</keyword>
<dbReference type="PANTHER" id="PTHR31551">
    <property type="entry name" value="PRE-MRNA-SPLICING FACTOR CWF18"/>
    <property type="match status" value="1"/>
</dbReference>
<gene>
    <name evidence="2" type="ORF">SEMRO_486_G152580.1</name>
</gene>
<evidence type="ECO:0000313" key="3">
    <source>
        <dbReference type="Proteomes" id="UP001153069"/>
    </source>
</evidence>
<dbReference type="GO" id="GO:0071014">
    <property type="term" value="C:post-mRNA release spliceosomal complex"/>
    <property type="evidence" value="ECO:0007669"/>
    <property type="project" value="TreeGrafter"/>
</dbReference>
<evidence type="ECO:0000313" key="2">
    <source>
        <dbReference type="EMBL" id="CAB9511459.1"/>
    </source>
</evidence>
<dbReference type="GO" id="GO:0005684">
    <property type="term" value="C:U2-type spliceosomal complex"/>
    <property type="evidence" value="ECO:0007669"/>
    <property type="project" value="TreeGrafter"/>
</dbReference>
<dbReference type="OrthoDB" id="10261348at2759"/>
<accession>A0A9N8E490</accession>
<name>A0A9N8E490_9STRA</name>
<reference evidence="2" key="1">
    <citation type="submission" date="2020-06" db="EMBL/GenBank/DDBJ databases">
        <authorList>
            <consortium name="Plant Systems Biology data submission"/>
        </authorList>
    </citation>
    <scope>NUCLEOTIDE SEQUENCE</scope>
    <source>
        <strain evidence="2">D6</strain>
    </source>
</reference>
<feature type="compositionally biased region" description="Polar residues" evidence="1">
    <location>
        <begin position="95"/>
        <end position="112"/>
    </location>
</feature>
<feature type="region of interest" description="Disordered" evidence="1">
    <location>
        <begin position="1"/>
        <end position="114"/>
    </location>
</feature>
<dbReference type="InterPro" id="IPR013169">
    <property type="entry name" value="mRNA_splic_Cwf18-like"/>
</dbReference>
<dbReference type="EMBL" id="CAICTM010000485">
    <property type="protein sequence ID" value="CAB9511459.1"/>
    <property type="molecule type" value="Genomic_DNA"/>
</dbReference>
<evidence type="ECO:0000256" key="1">
    <source>
        <dbReference type="SAM" id="MobiDB-lite"/>
    </source>
</evidence>
<sequence>MEDRKKRLAALRARAGRKKDAESSPAEEEVEVKDASLLVGNKAASSTSTDSADKKRPRQDDKEADKEPVKKTKTALEEALEKAKEDLETGDPASAVTTADGDTTKANNNNELTAMAPKKINWDLKRDIQPKLDKLEKRTQKVIVQLLRERLAREADAAAEEGTEDLD</sequence>
<protein>
    <submittedName>
        <fullName evidence="2">Coiled-coil domain-containing protein 12</fullName>
    </submittedName>
</protein>
<feature type="compositionally biased region" description="Basic and acidic residues" evidence="1">
    <location>
        <begin position="51"/>
        <end position="87"/>
    </location>
</feature>
<dbReference type="Proteomes" id="UP001153069">
    <property type="component" value="Unassembled WGS sequence"/>
</dbReference>
<comment type="caution">
    <text evidence="2">The sequence shown here is derived from an EMBL/GenBank/DDBJ whole genome shotgun (WGS) entry which is preliminary data.</text>
</comment>
<proteinExistence type="predicted"/>
<organism evidence="2 3">
    <name type="scientific">Seminavis robusta</name>
    <dbReference type="NCBI Taxonomy" id="568900"/>
    <lineage>
        <taxon>Eukaryota</taxon>
        <taxon>Sar</taxon>
        <taxon>Stramenopiles</taxon>
        <taxon>Ochrophyta</taxon>
        <taxon>Bacillariophyta</taxon>
        <taxon>Bacillariophyceae</taxon>
        <taxon>Bacillariophycidae</taxon>
        <taxon>Naviculales</taxon>
        <taxon>Naviculaceae</taxon>
        <taxon>Seminavis</taxon>
    </lineage>
</organism>
<dbReference type="PANTHER" id="PTHR31551:SF1">
    <property type="entry name" value="COILED-COIL DOMAIN-CONTAINING PROTEIN 12"/>
    <property type="match status" value="1"/>
</dbReference>
<dbReference type="Pfam" id="PF08315">
    <property type="entry name" value="cwf18"/>
    <property type="match status" value="1"/>
</dbReference>
<feature type="compositionally biased region" description="Basic residues" evidence="1">
    <location>
        <begin position="1"/>
        <end position="17"/>
    </location>
</feature>
<dbReference type="AlphaFoldDB" id="A0A9N8E490"/>